<reference evidence="2 3" key="1">
    <citation type="journal article" date="2019" name="Int. J. Syst. Evol. Microbiol.">
        <title>The Global Catalogue of Microorganisms (GCM) 10K type strain sequencing project: providing services to taxonomists for standard genome sequencing and annotation.</title>
        <authorList>
            <consortium name="The Broad Institute Genomics Platform"/>
            <consortium name="The Broad Institute Genome Sequencing Center for Infectious Disease"/>
            <person name="Wu L."/>
            <person name="Ma J."/>
        </authorList>
    </citation>
    <scope>NUCLEOTIDE SEQUENCE [LARGE SCALE GENOMIC DNA]</scope>
    <source>
        <strain evidence="2 3">XZYJT29</strain>
    </source>
</reference>
<dbReference type="Pfam" id="PF19663">
    <property type="entry name" value="DUF6166"/>
    <property type="match status" value="1"/>
</dbReference>
<feature type="compositionally biased region" description="Low complexity" evidence="1">
    <location>
        <begin position="276"/>
        <end position="288"/>
    </location>
</feature>
<evidence type="ECO:0000256" key="1">
    <source>
        <dbReference type="SAM" id="MobiDB-lite"/>
    </source>
</evidence>
<dbReference type="GeneID" id="78823330"/>
<comment type="caution">
    <text evidence="2">The sequence shown here is derived from an EMBL/GenBank/DDBJ whole genome shotgun (WGS) entry which is preliminary data.</text>
</comment>
<dbReference type="InterPro" id="IPR046164">
    <property type="entry name" value="DUF6166"/>
</dbReference>
<name>A0ABD5Y6J0_9EURY</name>
<organism evidence="2 3">
    <name type="scientific">Halosimplex aquaticum</name>
    <dbReference type="NCBI Taxonomy" id="3026162"/>
    <lineage>
        <taxon>Archaea</taxon>
        <taxon>Methanobacteriati</taxon>
        <taxon>Methanobacteriota</taxon>
        <taxon>Stenosarchaea group</taxon>
        <taxon>Halobacteria</taxon>
        <taxon>Halobacteriales</taxon>
        <taxon>Haloarculaceae</taxon>
        <taxon>Halosimplex</taxon>
    </lineage>
</organism>
<dbReference type="AlphaFoldDB" id="A0ABD5Y6J0"/>
<sequence length="288" mass="32357">MKTSYSQSKYRARRYRGERTLGGCLVYAGDGLLDKHLMVHSVSPGGFDWGPDAAPERACQLAIALLASTLGVEVAIDDYHLFAENFIRRELSGDEWSIRLQDLRESSLREQYLHRDYPENTAPQPDDVDIKTVDLDSITYADELALVRRYDEVLWKKGDTRGNLHRLQEIRLGNRDPAAESLSKQWLSTHGRLTSAAAKRAIADEFETMGDFAAWACYATTLRTVDHVGESTEESIRRLRPTIIRWFGGEEYIPRYDDDQETLLSEAETGDDEEQTGATGDSSASASG</sequence>
<accession>A0ABD5Y6J0</accession>
<feature type="region of interest" description="Disordered" evidence="1">
    <location>
        <begin position="257"/>
        <end position="288"/>
    </location>
</feature>
<protein>
    <submittedName>
        <fullName evidence="2">DUF6166 domain-containing protein</fullName>
    </submittedName>
</protein>
<proteinExistence type="predicted"/>
<dbReference type="EMBL" id="JBHTAS010000002">
    <property type="protein sequence ID" value="MFC7142965.1"/>
    <property type="molecule type" value="Genomic_DNA"/>
</dbReference>
<evidence type="ECO:0000313" key="3">
    <source>
        <dbReference type="Proteomes" id="UP001596432"/>
    </source>
</evidence>
<dbReference type="RefSeq" id="WP_274326293.1">
    <property type="nucleotide sequence ID" value="NZ_CP118159.1"/>
</dbReference>
<evidence type="ECO:0000313" key="2">
    <source>
        <dbReference type="EMBL" id="MFC7142965.1"/>
    </source>
</evidence>
<gene>
    <name evidence="2" type="ORF">ACFQMA_24470</name>
</gene>
<dbReference type="Proteomes" id="UP001596432">
    <property type="component" value="Unassembled WGS sequence"/>
</dbReference>
<keyword evidence="3" id="KW-1185">Reference proteome</keyword>